<gene>
    <name evidence="3" type="ordered locus">SGR_3460</name>
</gene>
<evidence type="ECO:0000313" key="3">
    <source>
        <dbReference type="EMBL" id="BAG20289.1"/>
    </source>
</evidence>
<dbReference type="HOGENOM" id="CLU_085722_0_1_11"/>
<feature type="compositionally biased region" description="Low complexity" evidence="1">
    <location>
        <begin position="206"/>
        <end position="219"/>
    </location>
</feature>
<protein>
    <recommendedName>
        <fullName evidence="2">Knr4/Smi1-like domain-containing protein</fullName>
    </recommendedName>
</protein>
<evidence type="ECO:0000313" key="4">
    <source>
        <dbReference type="Proteomes" id="UP000001685"/>
    </source>
</evidence>
<dbReference type="InterPro" id="IPR018958">
    <property type="entry name" value="Knr4/Smi1-like_dom"/>
</dbReference>
<dbReference type="Proteomes" id="UP000001685">
    <property type="component" value="Chromosome"/>
</dbReference>
<feature type="domain" description="Knr4/Smi1-like" evidence="2">
    <location>
        <begin position="33"/>
        <end position="153"/>
    </location>
</feature>
<name>B1VMH9_STRGG</name>
<evidence type="ECO:0000259" key="2">
    <source>
        <dbReference type="Pfam" id="PF09346"/>
    </source>
</evidence>
<sequence length="232" mass="25305">MPAMTASISESWTRIDNWLAEHAPATYAALAPPANPADIAAAERTVGRPLLRPMVTSLLRHDGIVDPSCSLLPGSYRPMSAREAAADWQRFTRFHDKRTADMEGEEVDHDFMRTGSSRVLYGHPRLIPFAREPGGGHLLLDHRPETDRGRVHQAEATEGVRRGSHEAWASLPTLMEAIATSIETSQPLGNHTPAVDEEQRLHWDVSPTGPSGPSSPSAAADRRGPSGLPHNR</sequence>
<reference evidence="4" key="1">
    <citation type="journal article" date="2008" name="J. Bacteriol.">
        <title>Genome sequence of the streptomycin-producing microorganism Streptomyces griseus IFO 13350.</title>
        <authorList>
            <person name="Ohnishi Y."/>
            <person name="Ishikawa J."/>
            <person name="Hara H."/>
            <person name="Suzuki H."/>
            <person name="Ikenoya M."/>
            <person name="Ikeda H."/>
            <person name="Yamashita A."/>
            <person name="Hattori M."/>
            <person name="Horinouchi S."/>
        </authorList>
    </citation>
    <scope>NUCLEOTIDE SEQUENCE [LARGE SCALE GENOMIC DNA]</scope>
    <source>
        <strain evidence="4">JCM 4626 / NBRC 13350</strain>
    </source>
</reference>
<evidence type="ECO:0000256" key="1">
    <source>
        <dbReference type="SAM" id="MobiDB-lite"/>
    </source>
</evidence>
<dbReference type="EMBL" id="AP009493">
    <property type="protein sequence ID" value="BAG20289.1"/>
    <property type="molecule type" value="Genomic_DNA"/>
</dbReference>
<organism evidence="3 4">
    <name type="scientific">Streptomyces griseus subsp. griseus (strain JCM 4626 / CBS 651.72 / NBRC 13350 / KCC S-0626 / ISP 5235)</name>
    <dbReference type="NCBI Taxonomy" id="455632"/>
    <lineage>
        <taxon>Bacteria</taxon>
        <taxon>Bacillati</taxon>
        <taxon>Actinomycetota</taxon>
        <taxon>Actinomycetes</taxon>
        <taxon>Kitasatosporales</taxon>
        <taxon>Streptomycetaceae</taxon>
        <taxon>Streptomyces</taxon>
    </lineage>
</organism>
<dbReference type="AlphaFoldDB" id="B1VMH9"/>
<dbReference type="Pfam" id="PF09346">
    <property type="entry name" value="SMI1_KNR4"/>
    <property type="match status" value="1"/>
</dbReference>
<feature type="region of interest" description="Disordered" evidence="1">
    <location>
        <begin position="185"/>
        <end position="232"/>
    </location>
</feature>
<proteinExistence type="predicted"/>
<accession>B1VMH9</accession>
<dbReference type="KEGG" id="sgr:SGR_3460"/>
<dbReference type="eggNOG" id="COG4282">
    <property type="taxonomic scope" value="Bacteria"/>
</dbReference>